<keyword evidence="4" id="KW-1185">Reference proteome</keyword>
<dbReference type="SUPFAM" id="SSF51045">
    <property type="entry name" value="WW domain"/>
    <property type="match status" value="1"/>
</dbReference>
<sequence>MAWEARCNQQGYTYYVDTETGVMQWAPPPAPPLATETIEIVEDDAPCASDSSRSEADNTNDDDEDDEDDDQCETLLNSRDLDQTLGLPRLVQTTVYRALTWVVLEVWQSHRELGAYLAHATQRLLHGLPPVAAFLRPSRATLVHPHAIPTSFIPSSPKSAVVADVSDDVALGDDMA</sequence>
<dbReference type="GeneID" id="19955473"/>
<dbReference type="OrthoDB" id="77166at2759"/>
<reference evidence="3 4" key="1">
    <citation type="submission" date="2012-04" db="EMBL/GenBank/DDBJ databases">
        <title>The Genome Sequence of Saprolegnia declina VS20.</title>
        <authorList>
            <consortium name="The Broad Institute Genome Sequencing Platform"/>
            <person name="Russ C."/>
            <person name="Nusbaum C."/>
            <person name="Tyler B."/>
            <person name="van West P."/>
            <person name="Dieguez-Uribeondo J."/>
            <person name="de Bruijn I."/>
            <person name="Tripathy S."/>
            <person name="Jiang R."/>
            <person name="Young S.K."/>
            <person name="Zeng Q."/>
            <person name="Gargeya S."/>
            <person name="Fitzgerald M."/>
            <person name="Haas B."/>
            <person name="Abouelleil A."/>
            <person name="Alvarado L."/>
            <person name="Arachchi H.M."/>
            <person name="Berlin A."/>
            <person name="Chapman S.B."/>
            <person name="Goldberg J."/>
            <person name="Griggs A."/>
            <person name="Gujja S."/>
            <person name="Hansen M."/>
            <person name="Howarth C."/>
            <person name="Imamovic A."/>
            <person name="Larimer J."/>
            <person name="McCowen C."/>
            <person name="Montmayeur A."/>
            <person name="Murphy C."/>
            <person name="Neiman D."/>
            <person name="Pearson M."/>
            <person name="Priest M."/>
            <person name="Roberts A."/>
            <person name="Saif S."/>
            <person name="Shea T."/>
            <person name="Sisk P."/>
            <person name="Sykes S."/>
            <person name="Wortman J."/>
            <person name="Nusbaum C."/>
            <person name="Birren B."/>
        </authorList>
    </citation>
    <scope>NUCLEOTIDE SEQUENCE [LARGE SCALE GENOMIC DNA]</scope>
    <source>
        <strain evidence="3 4">VS20</strain>
    </source>
</reference>
<feature type="domain" description="WW" evidence="2">
    <location>
        <begin position="1"/>
        <end position="30"/>
    </location>
</feature>
<name>T0Q222_SAPDV</name>
<dbReference type="EMBL" id="JH767208">
    <property type="protein sequence ID" value="EQC27420.1"/>
    <property type="molecule type" value="Genomic_DNA"/>
</dbReference>
<feature type="region of interest" description="Disordered" evidence="1">
    <location>
        <begin position="40"/>
        <end position="71"/>
    </location>
</feature>
<dbReference type="RefSeq" id="XP_008619120.1">
    <property type="nucleotide sequence ID" value="XM_008620898.1"/>
</dbReference>
<dbReference type="Gene3D" id="2.20.70.10">
    <property type="match status" value="1"/>
</dbReference>
<dbReference type="VEuPathDB" id="FungiDB:SDRG_14746"/>
<gene>
    <name evidence="3" type="ORF">SDRG_14746</name>
</gene>
<accession>T0Q222</accession>
<feature type="compositionally biased region" description="Acidic residues" evidence="1">
    <location>
        <begin position="58"/>
        <end position="71"/>
    </location>
</feature>
<evidence type="ECO:0000313" key="3">
    <source>
        <dbReference type="EMBL" id="EQC27420.1"/>
    </source>
</evidence>
<dbReference type="InterPro" id="IPR036020">
    <property type="entry name" value="WW_dom_sf"/>
</dbReference>
<evidence type="ECO:0000313" key="4">
    <source>
        <dbReference type="Proteomes" id="UP000030762"/>
    </source>
</evidence>
<dbReference type="InParanoid" id="T0Q222"/>
<proteinExistence type="predicted"/>
<dbReference type="OMA" id="HAIPTSF"/>
<dbReference type="AlphaFoldDB" id="T0Q222"/>
<dbReference type="Proteomes" id="UP000030762">
    <property type="component" value="Unassembled WGS sequence"/>
</dbReference>
<protein>
    <recommendedName>
        <fullName evidence="2">WW domain-containing protein</fullName>
    </recommendedName>
</protein>
<dbReference type="PROSITE" id="PS50020">
    <property type="entry name" value="WW_DOMAIN_2"/>
    <property type="match status" value="1"/>
</dbReference>
<dbReference type="InterPro" id="IPR001202">
    <property type="entry name" value="WW_dom"/>
</dbReference>
<organism evidence="3 4">
    <name type="scientific">Saprolegnia diclina (strain VS20)</name>
    <dbReference type="NCBI Taxonomy" id="1156394"/>
    <lineage>
        <taxon>Eukaryota</taxon>
        <taxon>Sar</taxon>
        <taxon>Stramenopiles</taxon>
        <taxon>Oomycota</taxon>
        <taxon>Saprolegniomycetes</taxon>
        <taxon>Saprolegniales</taxon>
        <taxon>Saprolegniaceae</taxon>
        <taxon>Saprolegnia</taxon>
    </lineage>
</organism>
<evidence type="ECO:0000259" key="2">
    <source>
        <dbReference type="PROSITE" id="PS50020"/>
    </source>
</evidence>
<evidence type="ECO:0000256" key="1">
    <source>
        <dbReference type="SAM" id="MobiDB-lite"/>
    </source>
</evidence>